<dbReference type="GO" id="GO:0003677">
    <property type="term" value="F:DNA binding"/>
    <property type="evidence" value="ECO:0007669"/>
    <property type="project" value="UniProtKB-KW"/>
</dbReference>
<dbReference type="AlphaFoldDB" id="A0A139X0F7"/>
<feature type="domain" description="Cas12f1-like TNB" evidence="9">
    <location>
        <begin position="351"/>
        <end position="416"/>
    </location>
</feature>
<evidence type="ECO:0000313" key="12">
    <source>
        <dbReference type="Proteomes" id="UP000076925"/>
    </source>
</evidence>
<dbReference type="RefSeq" id="WP_017747986.1">
    <property type="nucleotide sequence ID" value="NZ_KQ976354.1"/>
</dbReference>
<evidence type="ECO:0000256" key="3">
    <source>
        <dbReference type="ARBA" id="ARBA00022723"/>
    </source>
</evidence>
<feature type="domain" description="Transposase putative helix-turn-helix" evidence="10">
    <location>
        <begin position="1"/>
        <end position="45"/>
    </location>
</feature>
<feature type="region of interest" description="Disordered" evidence="7">
    <location>
        <begin position="254"/>
        <end position="279"/>
    </location>
</feature>
<name>A0A139X0F7_9CYAN</name>
<dbReference type="OrthoDB" id="448372at2"/>
<evidence type="ECO:0000259" key="10">
    <source>
        <dbReference type="Pfam" id="PF12323"/>
    </source>
</evidence>
<dbReference type="Proteomes" id="UP000076925">
    <property type="component" value="Unassembled WGS sequence"/>
</dbReference>
<evidence type="ECO:0000313" key="11">
    <source>
        <dbReference type="EMBL" id="KYC38146.1"/>
    </source>
</evidence>
<evidence type="ECO:0000256" key="1">
    <source>
        <dbReference type="ARBA" id="ARBA00008761"/>
    </source>
</evidence>
<sequence length="466" mass="53741">MLLNYQYRAYPDTNQKLEFNEWLRICQYWYNKQLGDRFDWWENNRNRIDACSIISCPLPQLRDKPDLFSQKKQLPIFKEDLFKVGHSGELLDFSRVPSQTLQDVSKRVDKAFSRFIQGDSNGKRSGKPRFKNAARYRTMRIEGQAITIERIEKNWLFLSISKLDGWVKVRLHRPLPNGSVLRNALLTLKADGWYITICLEDPNVPVFTPDEIVPTWDNTLGLDAVLHEDDYLATSENTKLPSLKSFRKSEKRLARVSNRKSAKKKGSKARRKLAKREAREHQRIARARKDHAFKTAHAVVRTNKKVFAHEDLNLKALSKRNKAKQDEDGKYLPNGQSAKSGLNKSWNDAAFGQFFKILEYIAGKAGARTIAVKPAYTSQLLAYRDEFIFTDCDIREYWDEFELLWVDRDINAALNLKRVGLGLFPTIKRRRGNPVVGDSTTNSTSKEVLETLKACQKPTPTSLLAV</sequence>
<dbReference type="NCBIfam" id="NF040570">
    <property type="entry name" value="guided_TnpB"/>
    <property type="match status" value="1"/>
</dbReference>
<comment type="caution">
    <text evidence="11">The sequence shown here is derived from an EMBL/GenBank/DDBJ whole genome shotgun (WGS) entry which is preliminary data.</text>
</comment>
<dbReference type="InterPro" id="IPR010095">
    <property type="entry name" value="Cas12f1-like_TNB"/>
</dbReference>
<evidence type="ECO:0000259" key="9">
    <source>
        <dbReference type="Pfam" id="PF07282"/>
    </source>
</evidence>
<proteinExistence type="inferred from homology"/>
<keyword evidence="12" id="KW-1185">Reference proteome</keyword>
<feature type="domain" description="Probable transposase IS891/IS1136/IS1341" evidence="8">
    <location>
        <begin position="215"/>
        <end position="319"/>
    </location>
</feature>
<keyword evidence="5" id="KW-0238">DNA-binding</keyword>
<dbReference type="InterPro" id="IPR001959">
    <property type="entry name" value="Transposase"/>
</dbReference>
<dbReference type="Pfam" id="PF12323">
    <property type="entry name" value="HTH_OrfB_IS605"/>
    <property type="match status" value="1"/>
</dbReference>
<protein>
    <submittedName>
        <fullName evidence="11">Transposase</fullName>
    </submittedName>
</protein>
<evidence type="ECO:0000256" key="6">
    <source>
        <dbReference type="ARBA" id="ARBA00023172"/>
    </source>
</evidence>
<keyword evidence="6" id="KW-0233">DNA recombination</keyword>
<evidence type="ECO:0000256" key="4">
    <source>
        <dbReference type="ARBA" id="ARBA00022833"/>
    </source>
</evidence>
<feature type="compositionally biased region" description="Basic residues" evidence="7">
    <location>
        <begin position="257"/>
        <end position="274"/>
    </location>
</feature>
<dbReference type="InterPro" id="IPR021027">
    <property type="entry name" value="Transposase_put_HTH"/>
</dbReference>
<dbReference type="GO" id="GO:0032196">
    <property type="term" value="P:transposition"/>
    <property type="evidence" value="ECO:0007669"/>
    <property type="project" value="UniProtKB-KW"/>
</dbReference>
<dbReference type="GO" id="GO:0046872">
    <property type="term" value="F:metal ion binding"/>
    <property type="evidence" value="ECO:0007669"/>
    <property type="project" value="UniProtKB-KW"/>
</dbReference>
<reference evidence="11 12" key="1">
    <citation type="journal article" date="2013" name="Genome Biol. Evol.">
        <title>Genomes of Stigonematalean cyanobacteria (subsection V) and the evolution of oxygenic photosynthesis from prokaryotes to plastids.</title>
        <authorList>
            <person name="Dagan T."/>
            <person name="Roettger M."/>
            <person name="Stucken K."/>
            <person name="Landan G."/>
            <person name="Koch R."/>
            <person name="Major P."/>
            <person name="Gould S.B."/>
            <person name="Goremykin V.V."/>
            <person name="Rippka R."/>
            <person name="Tandeau de Marsac N."/>
            <person name="Gugger M."/>
            <person name="Lockhart P.J."/>
            <person name="Allen J.F."/>
            <person name="Brune I."/>
            <person name="Maus I."/>
            <person name="Puhler A."/>
            <person name="Martin W.F."/>
        </authorList>
    </citation>
    <scope>NUCLEOTIDE SEQUENCE [LARGE SCALE GENOMIC DNA]</scope>
    <source>
        <strain evidence="11 12">PCC 7110</strain>
    </source>
</reference>
<keyword evidence="3" id="KW-0479">Metal-binding</keyword>
<accession>A0A139X0F7</accession>
<dbReference type="GO" id="GO:0006310">
    <property type="term" value="P:DNA recombination"/>
    <property type="evidence" value="ECO:0007669"/>
    <property type="project" value="UniProtKB-KW"/>
</dbReference>
<organism evidence="11 12">
    <name type="scientific">Scytonema hofmannii PCC 7110</name>
    <dbReference type="NCBI Taxonomy" id="128403"/>
    <lineage>
        <taxon>Bacteria</taxon>
        <taxon>Bacillati</taxon>
        <taxon>Cyanobacteriota</taxon>
        <taxon>Cyanophyceae</taxon>
        <taxon>Nostocales</taxon>
        <taxon>Scytonemataceae</taxon>
        <taxon>Scytonema</taxon>
    </lineage>
</organism>
<evidence type="ECO:0000259" key="8">
    <source>
        <dbReference type="Pfam" id="PF01385"/>
    </source>
</evidence>
<dbReference type="Pfam" id="PF01385">
    <property type="entry name" value="OrfB_IS605"/>
    <property type="match status" value="1"/>
</dbReference>
<keyword evidence="4" id="KW-0862">Zinc</keyword>
<dbReference type="STRING" id="128403.WA1_38010"/>
<keyword evidence="2" id="KW-0815">Transposition</keyword>
<gene>
    <name evidence="11" type="ORF">WA1_38010</name>
</gene>
<dbReference type="Pfam" id="PF07282">
    <property type="entry name" value="Cas12f1-like_TNB"/>
    <property type="match status" value="1"/>
</dbReference>
<comment type="similarity">
    <text evidence="1">In the C-terminal section; belongs to the transposase 35 family.</text>
</comment>
<evidence type="ECO:0000256" key="2">
    <source>
        <dbReference type="ARBA" id="ARBA00022578"/>
    </source>
</evidence>
<evidence type="ECO:0000256" key="5">
    <source>
        <dbReference type="ARBA" id="ARBA00023125"/>
    </source>
</evidence>
<dbReference type="EMBL" id="ANNX02000042">
    <property type="protein sequence ID" value="KYC38146.1"/>
    <property type="molecule type" value="Genomic_DNA"/>
</dbReference>
<evidence type="ECO:0000256" key="7">
    <source>
        <dbReference type="SAM" id="MobiDB-lite"/>
    </source>
</evidence>